<dbReference type="OrthoDB" id="429298at2759"/>
<comment type="caution">
    <text evidence="3">The sequence shown here is derived from an EMBL/GenBank/DDBJ whole genome shotgun (WGS) entry which is preliminary data.</text>
</comment>
<evidence type="ECO:0000313" key="3">
    <source>
        <dbReference type="EMBL" id="OLP94651.1"/>
    </source>
</evidence>
<protein>
    <submittedName>
        <fullName evidence="3">Uncharacterized protein</fullName>
    </submittedName>
</protein>
<keyword evidence="4" id="KW-1185">Reference proteome</keyword>
<feature type="compositionally biased region" description="Basic and acidic residues" evidence="2">
    <location>
        <begin position="91"/>
        <end position="110"/>
    </location>
</feature>
<feature type="coiled-coil region" evidence="1">
    <location>
        <begin position="146"/>
        <end position="180"/>
    </location>
</feature>
<proteinExistence type="predicted"/>
<keyword evidence="1" id="KW-0175">Coiled coil</keyword>
<dbReference type="EMBL" id="LSRX01000534">
    <property type="protein sequence ID" value="OLP94651.1"/>
    <property type="molecule type" value="Genomic_DNA"/>
</dbReference>
<name>A0A1Q9DHJ6_SYMMI</name>
<feature type="compositionally biased region" description="Basic and acidic residues" evidence="2">
    <location>
        <begin position="1"/>
        <end position="51"/>
    </location>
</feature>
<evidence type="ECO:0000256" key="2">
    <source>
        <dbReference type="SAM" id="MobiDB-lite"/>
    </source>
</evidence>
<reference evidence="3 4" key="1">
    <citation type="submission" date="2016-02" db="EMBL/GenBank/DDBJ databases">
        <title>Genome analysis of coral dinoflagellate symbionts highlights evolutionary adaptations to a symbiotic lifestyle.</title>
        <authorList>
            <person name="Aranda M."/>
            <person name="Li Y."/>
            <person name="Liew Y.J."/>
            <person name="Baumgarten S."/>
            <person name="Simakov O."/>
            <person name="Wilson M."/>
            <person name="Piel J."/>
            <person name="Ashoor H."/>
            <person name="Bougouffa S."/>
            <person name="Bajic V.B."/>
            <person name="Ryu T."/>
            <person name="Ravasi T."/>
            <person name="Bayer T."/>
            <person name="Micklem G."/>
            <person name="Kim H."/>
            <person name="Bhak J."/>
            <person name="Lajeunesse T.C."/>
            <person name="Voolstra C.R."/>
        </authorList>
    </citation>
    <scope>NUCLEOTIDE SEQUENCE [LARGE SCALE GENOMIC DNA]</scope>
    <source>
        <strain evidence="3 4">CCMP2467</strain>
    </source>
</reference>
<dbReference type="AlphaFoldDB" id="A0A1Q9DHJ6"/>
<gene>
    <name evidence="3" type="ORF">AK812_SmicGene23295</name>
</gene>
<sequence length="674" mass="75728">MDPDMRKRMGKGSGDEVRSIEERVEPADRGEAEPGRDVLRDGEDTSERRVLGEVPGDSAEAIEEANAGLGVNPFWSQRAQDEARLQAARPHHLEEAASDSTEMRLHDEHPMPAGTPVSFGPSASRDPQESESNATPGLRPGERQVLSQMKELMEVLLKQNQDLAQQNVGLQQRIDKLEEEKTSSHWRSVGSGGGQDVLNLPYPQGRDPFNPGDRTFWNLPILEGLHVASPATRAGDWLAQIRPLLFDLSEWSQLWWTRVEWEAQVLYRQWSRAPSIEKGLIQPRVSIELMHVRFRRLESRAYGMLQSAVPQSVRDELLATRSLHCVGLLFQILKVYAPGGLQERAQVLTELTNLGSAKGASDIVSALRMWSRCHARAVSMGVNIPDPALILRGVDALVDPVTRKPAYAQVAFRLSSARNRLEIDHRPSMTAVIEYMRILQSEWEQVSVSGQEPGTTAKLAKLDAEPGNKGKGAEKGKQELEAFEHDRLQQALAIRALSIGVSVEALESPTNVWGDELELIRKKKKEVKERREKKEKEENLRDAEGNVTKRMMMKLTMVVALDMSDDEYRRLCDEQDEKWKEVAKGTARSCLEPHLLGDLYHLLAVRSGSADSDDEDEAMRALVTTRWMEQTVELNLSVAEKEMKSKIWDLKATFTRGCLLDCSKIYGTWTIDVD</sequence>
<evidence type="ECO:0000256" key="1">
    <source>
        <dbReference type="SAM" id="Coils"/>
    </source>
</evidence>
<organism evidence="3 4">
    <name type="scientific">Symbiodinium microadriaticum</name>
    <name type="common">Dinoflagellate</name>
    <name type="synonym">Zooxanthella microadriatica</name>
    <dbReference type="NCBI Taxonomy" id="2951"/>
    <lineage>
        <taxon>Eukaryota</taxon>
        <taxon>Sar</taxon>
        <taxon>Alveolata</taxon>
        <taxon>Dinophyceae</taxon>
        <taxon>Suessiales</taxon>
        <taxon>Symbiodiniaceae</taxon>
        <taxon>Symbiodinium</taxon>
    </lineage>
</organism>
<accession>A0A1Q9DHJ6</accession>
<feature type="region of interest" description="Disordered" evidence="2">
    <location>
        <begin position="1"/>
        <end position="141"/>
    </location>
</feature>
<evidence type="ECO:0000313" key="4">
    <source>
        <dbReference type="Proteomes" id="UP000186817"/>
    </source>
</evidence>
<feature type="coiled-coil region" evidence="1">
    <location>
        <begin position="517"/>
        <end position="546"/>
    </location>
</feature>
<dbReference type="Proteomes" id="UP000186817">
    <property type="component" value="Unassembled WGS sequence"/>
</dbReference>